<evidence type="ECO:0000313" key="1">
    <source>
        <dbReference type="EMBL" id="KAK9695570.1"/>
    </source>
</evidence>
<organism evidence="1 2">
    <name type="scientific">Popillia japonica</name>
    <name type="common">Japanese beetle</name>
    <dbReference type="NCBI Taxonomy" id="7064"/>
    <lineage>
        <taxon>Eukaryota</taxon>
        <taxon>Metazoa</taxon>
        <taxon>Ecdysozoa</taxon>
        <taxon>Arthropoda</taxon>
        <taxon>Hexapoda</taxon>
        <taxon>Insecta</taxon>
        <taxon>Pterygota</taxon>
        <taxon>Neoptera</taxon>
        <taxon>Endopterygota</taxon>
        <taxon>Coleoptera</taxon>
        <taxon>Polyphaga</taxon>
        <taxon>Scarabaeiformia</taxon>
        <taxon>Scarabaeidae</taxon>
        <taxon>Rutelinae</taxon>
        <taxon>Popillia</taxon>
    </lineage>
</organism>
<sequence length="107" mass="12234">MPKDKKKYSQKYTKIWETDPDLKESPVPSNYNNIRSSIKFKRDWLARLKFENMIGVGVDGANVMAGRHIKFENMIGVGVDGANVMAGRHNSVTAILKRELPNDRSRR</sequence>
<gene>
    <name evidence="1" type="ORF">QE152_g32485</name>
</gene>
<comment type="caution">
    <text evidence="1">The sequence shown here is derived from an EMBL/GenBank/DDBJ whole genome shotgun (WGS) entry which is preliminary data.</text>
</comment>
<reference evidence="1 2" key="1">
    <citation type="journal article" date="2024" name="BMC Genomics">
        <title>De novo assembly and annotation of Popillia japonica's genome with initial clues to its potential as an invasive pest.</title>
        <authorList>
            <person name="Cucini C."/>
            <person name="Boschi S."/>
            <person name="Funari R."/>
            <person name="Cardaioli E."/>
            <person name="Iannotti N."/>
            <person name="Marturano G."/>
            <person name="Paoli F."/>
            <person name="Bruttini M."/>
            <person name="Carapelli A."/>
            <person name="Frati F."/>
            <person name="Nardi F."/>
        </authorList>
    </citation>
    <scope>NUCLEOTIDE SEQUENCE [LARGE SCALE GENOMIC DNA]</scope>
    <source>
        <strain evidence="1">DMR45628</strain>
    </source>
</reference>
<name>A0AAW1IZL3_POPJA</name>
<dbReference type="EMBL" id="JASPKY010000477">
    <property type="protein sequence ID" value="KAK9695570.1"/>
    <property type="molecule type" value="Genomic_DNA"/>
</dbReference>
<protein>
    <submittedName>
        <fullName evidence="1">Uncharacterized protein</fullName>
    </submittedName>
</protein>
<keyword evidence="2" id="KW-1185">Reference proteome</keyword>
<accession>A0AAW1IZL3</accession>
<evidence type="ECO:0000313" key="2">
    <source>
        <dbReference type="Proteomes" id="UP001458880"/>
    </source>
</evidence>
<proteinExistence type="predicted"/>
<dbReference type="Proteomes" id="UP001458880">
    <property type="component" value="Unassembled WGS sequence"/>
</dbReference>
<dbReference type="AlphaFoldDB" id="A0AAW1IZL3"/>